<gene>
    <name evidence="1" type="ORF">ACFQ2T_06490</name>
</gene>
<accession>A0ABW3P832</accession>
<dbReference type="Pfam" id="PF15594">
    <property type="entry name" value="Imm50"/>
    <property type="match status" value="1"/>
</dbReference>
<protein>
    <submittedName>
        <fullName evidence="1">Imm50 family immunity protein</fullName>
    </submittedName>
</protein>
<evidence type="ECO:0000313" key="1">
    <source>
        <dbReference type="EMBL" id="MFD1122144.1"/>
    </source>
</evidence>
<reference evidence="2" key="1">
    <citation type="journal article" date="2019" name="Int. J. Syst. Evol. Microbiol.">
        <title>The Global Catalogue of Microorganisms (GCM) 10K type strain sequencing project: providing services to taxonomists for standard genome sequencing and annotation.</title>
        <authorList>
            <consortium name="The Broad Institute Genomics Platform"/>
            <consortium name="The Broad Institute Genome Sequencing Center for Infectious Disease"/>
            <person name="Wu L."/>
            <person name="Ma J."/>
        </authorList>
    </citation>
    <scope>NUCLEOTIDE SEQUENCE [LARGE SCALE GENOMIC DNA]</scope>
    <source>
        <strain evidence="2">CCUG 58411</strain>
    </source>
</reference>
<evidence type="ECO:0000313" key="2">
    <source>
        <dbReference type="Proteomes" id="UP001597206"/>
    </source>
</evidence>
<dbReference type="RefSeq" id="WP_379032089.1">
    <property type="nucleotide sequence ID" value="NZ_JBHTLN010000001.1"/>
</dbReference>
<keyword evidence="2" id="KW-1185">Reference proteome</keyword>
<comment type="caution">
    <text evidence="1">The sequence shown here is derived from an EMBL/GenBank/DDBJ whole genome shotgun (WGS) entry which is preliminary data.</text>
</comment>
<proteinExistence type="predicted"/>
<dbReference type="Proteomes" id="UP001597206">
    <property type="component" value="Unassembled WGS sequence"/>
</dbReference>
<name>A0ABW3P832_9PROT</name>
<organism evidence="1 2">
    <name type="scientific">Methylophilus flavus</name>
    <dbReference type="NCBI Taxonomy" id="640084"/>
    <lineage>
        <taxon>Bacteria</taxon>
        <taxon>Pseudomonadati</taxon>
        <taxon>Pseudomonadota</taxon>
        <taxon>Betaproteobacteria</taxon>
        <taxon>Nitrosomonadales</taxon>
        <taxon>Methylophilaceae</taxon>
        <taxon>Methylophilus</taxon>
    </lineage>
</organism>
<sequence length="145" mass="16129">MSNPYQHITGSDQLIAALGEWPTFHDAEIVKFSMERSLPVEVGHNRAKLTIHVSQYASINEGTANYQMIVTKGMLANFVFASISDLELFDFNHQNVINSFTVSPVQTNDKATLLVEIESIWGLSGSFKCSAVELESVEVVKIEHQ</sequence>
<dbReference type="EMBL" id="JBHTLN010000001">
    <property type="protein sequence ID" value="MFD1122144.1"/>
    <property type="molecule type" value="Genomic_DNA"/>
</dbReference>
<dbReference type="InterPro" id="IPR028957">
    <property type="entry name" value="Imm50"/>
</dbReference>